<evidence type="ECO:0000256" key="3">
    <source>
        <dbReference type="ARBA" id="ARBA00023180"/>
    </source>
</evidence>
<keyword evidence="3" id="KW-0325">Glycoprotein</keyword>
<dbReference type="EC" id="3.1.3.2" evidence="4"/>
<gene>
    <name evidence="9" type="ORF">EHS25_003790</name>
</gene>
<evidence type="ECO:0000256" key="2">
    <source>
        <dbReference type="ARBA" id="ARBA00022801"/>
    </source>
</evidence>
<dbReference type="InterPro" id="IPR025733">
    <property type="entry name" value="PAPs_C"/>
</dbReference>
<dbReference type="PANTHER" id="PTHR22953:SF145">
    <property type="entry name" value="PURPLE ACID PHOSPHATASE"/>
    <property type="match status" value="1"/>
</dbReference>
<dbReference type="Pfam" id="PF14008">
    <property type="entry name" value="Metallophos_C"/>
    <property type="match status" value="1"/>
</dbReference>
<dbReference type="GO" id="GO:0003993">
    <property type="term" value="F:acid phosphatase activity"/>
    <property type="evidence" value="ECO:0007669"/>
    <property type="project" value="UniProtKB-EC"/>
</dbReference>
<dbReference type="InterPro" id="IPR041792">
    <property type="entry name" value="MPP_PAP"/>
</dbReference>
<dbReference type="Pfam" id="PF00149">
    <property type="entry name" value="Metallophos"/>
    <property type="match status" value="1"/>
</dbReference>
<evidence type="ECO:0000259" key="7">
    <source>
        <dbReference type="Pfam" id="PF14008"/>
    </source>
</evidence>
<evidence type="ECO:0000259" key="8">
    <source>
        <dbReference type="Pfam" id="PF16656"/>
    </source>
</evidence>
<feature type="domain" description="Calcineurin-like phosphoesterase" evidence="6">
    <location>
        <begin position="179"/>
        <end position="425"/>
    </location>
</feature>
<dbReference type="InterPro" id="IPR008963">
    <property type="entry name" value="Purple_acid_Pase-like_N"/>
</dbReference>
<feature type="domain" description="Purple acid phosphatase C-terminal" evidence="7">
    <location>
        <begin position="446"/>
        <end position="507"/>
    </location>
</feature>
<feature type="domain" description="Purple acid phosphatase N-terminal" evidence="8">
    <location>
        <begin position="39"/>
        <end position="132"/>
    </location>
</feature>
<comment type="caution">
    <text evidence="9">The sequence shown here is derived from an EMBL/GenBank/DDBJ whole genome shotgun (WGS) entry which is preliminary data.</text>
</comment>
<protein>
    <recommendedName>
        <fullName evidence="4">Purple acid phosphatase</fullName>
        <ecNumber evidence="4">3.1.3.2</ecNumber>
    </recommendedName>
</protein>
<comment type="similarity">
    <text evidence="4">Belongs to the metallophosphoesterase superfamily. Purple acid phosphatase family.</text>
</comment>
<evidence type="ECO:0000256" key="5">
    <source>
        <dbReference type="SAM" id="SignalP"/>
    </source>
</evidence>
<keyword evidence="1 5" id="KW-0732">Signal</keyword>
<dbReference type="GO" id="GO:0046872">
    <property type="term" value="F:metal ion binding"/>
    <property type="evidence" value="ECO:0007669"/>
    <property type="project" value="InterPro"/>
</dbReference>
<accession>A0A427Y3J2</accession>
<dbReference type="Proteomes" id="UP000279259">
    <property type="component" value="Unassembled WGS sequence"/>
</dbReference>
<dbReference type="InterPro" id="IPR029052">
    <property type="entry name" value="Metallo-depent_PP-like"/>
</dbReference>
<dbReference type="SUPFAM" id="SSF56300">
    <property type="entry name" value="Metallo-dependent phosphatases"/>
    <property type="match status" value="1"/>
</dbReference>
<name>A0A427Y3J2_9TREE</name>
<reference evidence="9 10" key="1">
    <citation type="submission" date="2018-11" db="EMBL/GenBank/DDBJ databases">
        <title>Genome sequence of Saitozyma podzolica DSM 27192.</title>
        <authorList>
            <person name="Aliyu H."/>
            <person name="Gorte O."/>
            <person name="Ochsenreither K."/>
        </authorList>
    </citation>
    <scope>NUCLEOTIDE SEQUENCE [LARGE SCALE GENOMIC DNA]</scope>
    <source>
        <strain evidence="9 10">DSM 27192</strain>
    </source>
</reference>
<evidence type="ECO:0000313" key="9">
    <source>
        <dbReference type="EMBL" id="RSH85650.1"/>
    </source>
</evidence>
<dbReference type="AlphaFoldDB" id="A0A427Y3J2"/>
<proteinExistence type="inferred from homology"/>
<organism evidence="9 10">
    <name type="scientific">Saitozyma podzolica</name>
    <dbReference type="NCBI Taxonomy" id="1890683"/>
    <lineage>
        <taxon>Eukaryota</taxon>
        <taxon>Fungi</taxon>
        <taxon>Dikarya</taxon>
        <taxon>Basidiomycota</taxon>
        <taxon>Agaricomycotina</taxon>
        <taxon>Tremellomycetes</taxon>
        <taxon>Tremellales</taxon>
        <taxon>Trimorphomycetaceae</taxon>
        <taxon>Saitozyma</taxon>
    </lineage>
</organism>
<feature type="chain" id="PRO_5019394305" description="Purple acid phosphatase" evidence="5">
    <location>
        <begin position="16"/>
        <end position="515"/>
    </location>
</feature>
<dbReference type="EMBL" id="RSCD01000019">
    <property type="protein sequence ID" value="RSH85650.1"/>
    <property type="molecule type" value="Genomic_DNA"/>
</dbReference>
<feature type="signal peptide" evidence="5">
    <location>
        <begin position="1"/>
        <end position="15"/>
    </location>
</feature>
<sequence length="515" mass="57442">MLVVAALLGALGVAAAPINQANFTYVHVPGTVPLNGLEPLQQRLSYVNSTAMFVSWNTYASLNSSEATVVYGTDPFNLKYTAHAESLTYNTSRTWNHHALLTELKPKTDYWYRVAYTNCYACTNIPTYKFTTARAPGDESPYSVAVVIDLGTMGADGLSDHYGPYITGSHHIPWKKDESNTIQSMIQNLDTYDAVLHPGDIAYSDYFIKQSVQGYFGTSNASVIVNKTAVAEGYEILLEEFYDQMQPITAVKPYMVTAGNHEANCDNGGTSDSRNNITYGLDICMPGQYNFTGFINHWRMPGNPTEANRNFWYSYDDGMVHVVFFDTETDLGGNFTGPDEPGGFYGEDSGPFGTYKNEQIDWLKKDLAAVDRKKTPWVIAMGHRPWYVSGTNVSSTVCLECQQAFEPIFVEYGVDLIMQGHVHAYQRNKPMANYYVDPNGLNNPSSPLTILNGAGGHYDGLDTLLNATQWSAYQNDQLYGWSRITFHNRTHMTHQFIASGNSTVIDEVTLYKEHK</sequence>
<dbReference type="InterPro" id="IPR004843">
    <property type="entry name" value="Calcineurin-like_PHP"/>
</dbReference>
<dbReference type="OrthoDB" id="45007at2759"/>
<dbReference type="Gene3D" id="2.60.40.380">
    <property type="entry name" value="Purple acid phosphatase-like, N-terminal"/>
    <property type="match status" value="1"/>
</dbReference>
<dbReference type="PANTHER" id="PTHR22953">
    <property type="entry name" value="ACID PHOSPHATASE RELATED"/>
    <property type="match status" value="1"/>
</dbReference>
<evidence type="ECO:0000256" key="4">
    <source>
        <dbReference type="RuleBase" id="RU361203"/>
    </source>
</evidence>
<dbReference type="CDD" id="cd00839">
    <property type="entry name" value="MPP_PAPs"/>
    <property type="match status" value="1"/>
</dbReference>
<evidence type="ECO:0000259" key="6">
    <source>
        <dbReference type="Pfam" id="PF00149"/>
    </source>
</evidence>
<comment type="catalytic activity">
    <reaction evidence="4">
        <text>a phosphate monoester + H2O = an alcohol + phosphate</text>
        <dbReference type="Rhea" id="RHEA:15017"/>
        <dbReference type="ChEBI" id="CHEBI:15377"/>
        <dbReference type="ChEBI" id="CHEBI:30879"/>
        <dbReference type="ChEBI" id="CHEBI:43474"/>
        <dbReference type="ChEBI" id="CHEBI:67140"/>
        <dbReference type="EC" id="3.1.3.2"/>
    </reaction>
</comment>
<evidence type="ECO:0000313" key="10">
    <source>
        <dbReference type="Proteomes" id="UP000279259"/>
    </source>
</evidence>
<dbReference type="Pfam" id="PF16656">
    <property type="entry name" value="Pur_ac_phosph_N"/>
    <property type="match status" value="1"/>
</dbReference>
<dbReference type="SUPFAM" id="SSF49363">
    <property type="entry name" value="Purple acid phosphatase, N-terminal domain"/>
    <property type="match status" value="1"/>
</dbReference>
<dbReference type="STRING" id="1890683.A0A427Y3J2"/>
<dbReference type="InterPro" id="IPR039331">
    <property type="entry name" value="PAPs-like"/>
</dbReference>
<dbReference type="InterPro" id="IPR015914">
    <property type="entry name" value="PAPs_N"/>
</dbReference>
<keyword evidence="2 4" id="KW-0378">Hydrolase</keyword>
<keyword evidence="10" id="KW-1185">Reference proteome</keyword>
<dbReference type="Gene3D" id="3.60.21.10">
    <property type="match status" value="1"/>
</dbReference>
<evidence type="ECO:0000256" key="1">
    <source>
        <dbReference type="ARBA" id="ARBA00022729"/>
    </source>
</evidence>